<dbReference type="Pfam" id="PF00412">
    <property type="entry name" value="LIM"/>
    <property type="match status" value="1"/>
</dbReference>
<dbReference type="CDD" id="cd08368">
    <property type="entry name" value="LIM"/>
    <property type="match status" value="2"/>
</dbReference>
<feature type="compositionally biased region" description="Pro residues" evidence="6">
    <location>
        <begin position="143"/>
        <end position="152"/>
    </location>
</feature>
<feature type="compositionally biased region" description="Polar residues" evidence="6">
    <location>
        <begin position="609"/>
        <end position="637"/>
    </location>
</feature>
<dbReference type="GO" id="GO:0046872">
    <property type="term" value="F:metal ion binding"/>
    <property type="evidence" value="ECO:0007669"/>
    <property type="project" value="UniProtKB-KW"/>
</dbReference>
<feature type="region of interest" description="Disordered" evidence="6">
    <location>
        <begin position="460"/>
        <end position="593"/>
    </location>
</feature>
<keyword evidence="1 5" id="KW-0479">Metal-binding</keyword>
<dbReference type="Gene3D" id="2.10.110.10">
    <property type="entry name" value="Cysteine Rich Protein"/>
    <property type="match status" value="3"/>
</dbReference>
<dbReference type="InterPro" id="IPR001781">
    <property type="entry name" value="Znf_LIM"/>
</dbReference>
<evidence type="ECO:0000256" key="5">
    <source>
        <dbReference type="PROSITE-ProRule" id="PRU00125"/>
    </source>
</evidence>
<dbReference type="PROSITE" id="PS50023">
    <property type="entry name" value="LIM_DOMAIN_2"/>
    <property type="match status" value="2"/>
</dbReference>
<feature type="compositionally biased region" description="Low complexity" evidence="6">
    <location>
        <begin position="784"/>
        <end position="803"/>
    </location>
</feature>
<evidence type="ECO:0000256" key="6">
    <source>
        <dbReference type="SAM" id="MobiDB-lite"/>
    </source>
</evidence>
<feature type="compositionally biased region" description="Gly residues" evidence="6">
    <location>
        <begin position="981"/>
        <end position="993"/>
    </location>
</feature>
<dbReference type="HOGENOM" id="CLU_003767_0_0_1"/>
<dbReference type="OMA" id="PQGSKWH"/>
<name>F8Q2W2_SERL3</name>
<dbReference type="GO" id="GO:0003712">
    <property type="term" value="F:transcription coregulator activity"/>
    <property type="evidence" value="ECO:0007669"/>
    <property type="project" value="TreeGrafter"/>
</dbReference>
<feature type="domain" description="LIM zinc-binding" evidence="7">
    <location>
        <begin position="239"/>
        <end position="303"/>
    </location>
</feature>
<feature type="compositionally biased region" description="Low complexity" evidence="6">
    <location>
        <begin position="472"/>
        <end position="487"/>
    </location>
</feature>
<dbReference type="GO" id="GO:0030695">
    <property type="term" value="F:GTPase regulator activity"/>
    <property type="evidence" value="ECO:0007669"/>
    <property type="project" value="UniProtKB-ARBA"/>
</dbReference>
<dbReference type="InParanoid" id="F8Q2W2"/>
<dbReference type="PROSITE" id="PS00478">
    <property type="entry name" value="LIM_DOMAIN_1"/>
    <property type="match status" value="1"/>
</dbReference>
<feature type="compositionally biased region" description="Basic and acidic residues" evidence="6">
    <location>
        <begin position="577"/>
        <end position="587"/>
    </location>
</feature>
<organism evidence="9">
    <name type="scientific">Serpula lacrymans var. lacrymans (strain S7.3)</name>
    <name type="common">Dry rot fungus</name>
    <dbReference type="NCBI Taxonomy" id="936435"/>
    <lineage>
        <taxon>Eukaryota</taxon>
        <taxon>Fungi</taxon>
        <taxon>Dikarya</taxon>
        <taxon>Basidiomycota</taxon>
        <taxon>Agaricomycotina</taxon>
        <taxon>Agaricomycetes</taxon>
        <taxon>Agaricomycetidae</taxon>
        <taxon>Boletales</taxon>
        <taxon>Coniophorineae</taxon>
        <taxon>Serpulaceae</taxon>
        <taxon>Serpula</taxon>
    </lineage>
</organism>
<dbReference type="STRING" id="936435.F8Q2W2"/>
<feature type="compositionally biased region" description="Basic and acidic residues" evidence="6">
    <location>
        <begin position="308"/>
        <end position="337"/>
    </location>
</feature>
<feature type="region of interest" description="Disordered" evidence="6">
    <location>
        <begin position="981"/>
        <end position="1014"/>
    </location>
</feature>
<feature type="compositionally biased region" description="Polar residues" evidence="6">
    <location>
        <begin position="488"/>
        <end position="497"/>
    </location>
</feature>
<evidence type="ECO:0000313" key="9">
    <source>
        <dbReference type="Proteomes" id="UP000008063"/>
    </source>
</evidence>
<feature type="compositionally biased region" description="Polar residues" evidence="6">
    <location>
        <begin position="395"/>
        <end position="405"/>
    </location>
</feature>
<feature type="region of interest" description="Disordered" evidence="6">
    <location>
        <begin position="609"/>
        <end position="682"/>
    </location>
</feature>
<dbReference type="Proteomes" id="UP000008063">
    <property type="component" value="Unassembled WGS sequence"/>
</dbReference>
<dbReference type="EMBL" id="GL945482">
    <property type="protein sequence ID" value="EGN97523.1"/>
    <property type="molecule type" value="Genomic_DNA"/>
</dbReference>
<evidence type="ECO:0000313" key="8">
    <source>
        <dbReference type="EMBL" id="EGN97523.1"/>
    </source>
</evidence>
<dbReference type="PANTHER" id="PTHR24205">
    <property type="entry name" value="FOUR AND A HALF LIM DOMAINS PROTEIN"/>
    <property type="match status" value="1"/>
</dbReference>
<reference evidence="9" key="1">
    <citation type="journal article" date="2011" name="Science">
        <title>The plant cell wall-decomposing machinery underlies the functional diversity of forest fungi.</title>
        <authorList>
            <person name="Eastwood D.C."/>
            <person name="Floudas D."/>
            <person name="Binder M."/>
            <person name="Majcherczyk A."/>
            <person name="Schneider P."/>
            <person name="Aerts A."/>
            <person name="Asiegbu F.O."/>
            <person name="Baker S.E."/>
            <person name="Barry K."/>
            <person name="Bendiksby M."/>
            <person name="Blumentritt M."/>
            <person name="Coutinho P.M."/>
            <person name="Cullen D."/>
            <person name="de Vries R.P."/>
            <person name="Gathman A."/>
            <person name="Goodell B."/>
            <person name="Henrissat B."/>
            <person name="Ihrmark K."/>
            <person name="Kauserud H."/>
            <person name="Kohler A."/>
            <person name="LaButti K."/>
            <person name="Lapidus A."/>
            <person name="Lavin J.L."/>
            <person name="Lee Y.-H."/>
            <person name="Lindquist E."/>
            <person name="Lilly W."/>
            <person name="Lucas S."/>
            <person name="Morin E."/>
            <person name="Murat C."/>
            <person name="Oguiza J.A."/>
            <person name="Park J."/>
            <person name="Pisabarro A.G."/>
            <person name="Riley R."/>
            <person name="Rosling A."/>
            <person name="Salamov A."/>
            <person name="Schmidt O."/>
            <person name="Schmutz J."/>
            <person name="Skrede I."/>
            <person name="Stenlid J."/>
            <person name="Wiebenga A."/>
            <person name="Xie X."/>
            <person name="Kuees U."/>
            <person name="Hibbett D.S."/>
            <person name="Hoffmeister D."/>
            <person name="Hoegberg N."/>
            <person name="Martin F."/>
            <person name="Grigoriev I.V."/>
            <person name="Watkinson S.C."/>
        </authorList>
    </citation>
    <scope>NUCLEOTIDE SEQUENCE [LARGE SCALE GENOMIC DNA]</scope>
    <source>
        <strain evidence="9">strain S7.3</strain>
    </source>
</reference>
<keyword evidence="9" id="KW-1185">Reference proteome</keyword>
<evidence type="ECO:0000256" key="1">
    <source>
        <dbReference type="ARBA" id="ARBA00022723"/>
    </source>
</evidence>
<dbReference type="PANTHER" id="PTHR24205:SF16">
    <property type="entry name" value="GH01042P-RELATED"/>
    <property type="match status" value="1"/>
</dbReference>
<evidence type="ECO:0000256" key="4">
    <source>
        <dbReference type="ARBA" id="ARBA00023038"/>
    </source>
</evidence>
<feature type="region of interest" description="Disordered" evidence="6">
    <location>
        <begin position="372"/>
        <end position="441"/>
    </location>
</feature>
<gene>
    <name evidence="8" type="ORF">SERLA73DRAFT_124207</name>
</gene>
<feature type="compositionally biased region" description="Polar residues" evidence="6">
    <location>
        <begin position="109"/>
        <end position="130"/>
    </location>
</feature>
<feature type="compositionally biased region" description="Basic and acidic residues" evidence="6">
    <location>
        <begin position="406"/>
        <end position="422"/>
    </location>
</feature>
<sequence>MGFCRRCGDIVSGPRCKCGGTAVAPVVSWSPSKDTSVDKWSQTYTARDSSPTRSQARVLDDPADPKLDSPSNPNPRLSSPPVTNPRLTSSSDPNPRLPPSRFPRPNAPSTPSSTINLSHRVSAHISSTTRPPSPLKQSVSLPPSSPDLHPPSPSYASLAANILPSPYAPTLSKVYGSVLQPKESLASFSCALCSSEFPPDATIYPDPSSSSLSGSTSSIHTTDRFLCRPCFIENGGSKGQCPTCQRPVLILKSEGGFIENSGRVWHKRCFRCQSCYKNIGDTPMVDLLGHPSCADCFDSCLKRDKTTPRKTRESDLEFTRGERDRLHGGLGDVRSREGSPALEELEQRLGILKDRDGSPAIDELTRRLSVVLNRTPTKDSPAPATSKRGRRSENEGQGSANSLAQRSHDRFSTPDSRHDSPKRLFSPESTSPVRYGAPAVGRPSLDAIEEMKRRFLRQSLSADDIVSPPPSSSSTLPSPLPHSASSPVTFKSPTPQKVASRIPVAKRLSGSPVQRSRDSTSSVTSSRDRDSWIPATPDLTSEFSDATTLSSGPSSPPAFNSPGFRDDVFVHGSGGRGGERRRSRGEDVGYGGISKFDIPPVQALKPSITGQSLKSSYTGQSVKPSFTGQSIKSNHTGQPLKPSYTGQSLKPSHTGQSLKPSHTGQSLKPFHTGQSQTQPLKPALTGQPLRAATLSTDSLCAKCGGALFASQAGGRFVTVPEVSATGYGTPKTYHTECFRCVICDGPFRESGTGQAVFVRGEGGACHVDVGLSIDLVLKCWTRTSSSSVTPSSSNTNTISNRNSPKPHSSRYERPLAPPSAPAISTSFPRFGSSTACPGCRKNVSPMEMGVVPGPQGSRWHATCLVCGGKGAGKGRGKRKDEPGCGKRLDSAAKSDGEGGVWCRECLLLLPLSLRTPQVSAESPTKPLVPSFTGRSVGERTTTMARQFTGLGGADAALMRQLTGGGLSPTRQLTGSPTKMFGSGGGGREGGGFNVPGTPRPRPKSVIGMRSVGGGKSVDEGRGMFLVRQMTGGGGL</sequence>
<dbReference type="GO" id="GO:0005634">
    <property type="term" value="C:nucleus"/>
    <property type="evidence" value="ECO:0007669"/>
    <property type="project" value="TreeGrafter"/>
</dbReference>
<keyword evidence="4 5" id="KW-0440">LIM domain</keyword>
<evidence type="ECO:0000256" key="2">
    <source>
        <dbReference type="ARBA" id="ARBA00022737"/>
    </source>
</evidence>
<protein>
    <recommendedName>
        <fullName evidence="7">LIM zinc-binding domain-containing protein</fullName>
    </recommendedName>
</protein>
<proteinExistence type="predicted"/>
<dbReference type="SMART" id="SM00132">
    <property type="entry name" value="LIM"/>
    <property type="match status" value="3"/>
</dbReference>
<dbReference type="OrthoDB" id="1112565at2759"/>
<evidence type="ECO:0000259" key="7">
    <source>
        <dbReference type="PROSITE" id="PS50023"/>
    </source>
</evidence>
<feature type="compositionally biased region" description="Polar residues" evidence="6">
    <location>
        <begin position="29"/>
        <end position="55"/>
    </location>
</feature>
<feature type="region of interest" description="Disordered" evidence="6">
    <location>
        <begin position="308"/>
        <end position="341"/>
    </location>
</feature>
<feature type="compositionally biased region" description="Polar residues" evidence="6">
    <location>
        <begin position="538"/>
        <end position="553"/>
    </location>
</feature>
<accession>F8Q2W2</accession>
<feature type="region of interest" description="Disordered" evidence="6">
    <location>
        <begin position="784"/>
        <end position="824"/>
    </location>
</feature>
<feature type="compositionally biased region" description="Pro residues" evidence="6">
    <location>
        <begin position="95"/>
        <end position="108"/>
    </location>
</feature>
<keyword evidence="3 5" id="KW-0862">Zinc</keyword>
<evidence type="ECO:0000256" key="3">
    <source>
        <dbReference type="ARBA" id="ARBA00022833"/>
    </source>
</evidence>
<dbReference type="AlphaFoldDB" id="F8Q2W2"/>
<feature type="compositionally biased region" description="Low complexity" evidence="6">
    <location>
        <begin position="69"/>
        <end position="81"/>
    </location>
</feature>
<keyword evidence="2" id="KW-0677">Repeat</keyword>
<feature type="compositionally biased region" description="Polar residues" evidence="6">
    <location>
        <begin position="644"/>
        <end position="679"/>
    </location>
</feature>
<feature type="domain" description="LIM zinc-binding" evidence="7">
    <location>
        <begin position="698"/>
        <end position="775"/>
    </location>
</feature>
<feature type="compositionally biased region" description="Basic and acidic residues" evidence="6">
    <location>
        <begin position="58"/>
        <end position="67"/>
    </location>
</feature>
<feature type="region of interest" description="Disordered" evidence="6">
    <location>
        <begin position="29"/>
        <end position="152"/>
    </location>
</feature>